<name>A0A6C0CF31_9ZZZZ</name>
<organism evidence="1">
    <name type="scientific">viral metagenome</name>
    <dbReference type="NCBI Taxonomy" id="1070528"/>
    <lineage>
        <taxon>unclassified sequences</taxon>
        <taxon>metagenomes</taxon>
        <taxon>organismal metagenomes</taxon>
    </lineage>
</organism>
<dbReference type="AlphaFoldDB" id="A0A6C0CF31"/>
<sequence>MATPSWNLIPNAWLLHFSRTVKSSLVRKLMVSKKYRKELTRNSAWLIQCEELPDFHELTEYERYTMIQEEGFWYEWYNDHCPRFVPIAKPVRMNFRTNFLSIVLVPEVGSIAYDGRKTFVCINVVRIGAGKSNAGLPEKISWAPCSDHFNVIFNKKHAKTKKMGILVSTLRTYGNYSIELSLPGPEYYK</sequence>
<accession>A0A6C0CF31</accession>
<proteinExistence type="predicted"/>
<reference evidence="1" key="1">
    <citation type="journal article" date="2020" name="Nature">
        <title>Giant virus diversity and host interactions through global metagenomics.</title>
        <authorList>
            <person name="Schulz F."/>
            <person name="Roux S."/>
            <person name="Paez-Espino D."/>
            <person name="Jungbluth S."/>
            <person name="Walsh D.A."/>
            <person name="Denef V.J."/>
            <person name="McMahon K.D."/>
            <person name="Konstantinidis K.T."/>
            <person name="Eloe-Fadrosh E.A."/>
            <person name="Kyrpides N.C."/>
            <person name="Woyke T."/>
        </authorList>
    </citation>
    <scope>NUCLEOTIDE SEQUENCE</scope>
    <source>
        <strain evidence="1">GVMAG-M-3300021079-18</strain>
    </source>
</reference>
<evidence type="ECO:0000313" key="1">
    <source>
        <dbReference type="EMBL" id="QHT03386.1"/>
    </source>
</evidence>
<protein>
    <submittedName>
        <fullName evidence="1">Uncharacterized protein</fullName>
    </submittedName>
</protein>
<dbReference type="EMBL" id="MN739411">
    <property type="protein sequence ID" value="QHT03386.1"/>
    <property type="molecule type" value="Genomic_DNA"/>
</dbReference>